<dbReference type="Gene3D" id="2.60.120.430">
    <property type="entry name" value="Galactose-binding lectin"/>
    <property type="match status" value="2"/>
</dbReference>
<dbReference type="InterPro" id="IPR011042">
    <property type="entry name" value="6-blade_b-propeller_TolB-like"/>
</dbReference>
<accession>A0ABW6WAD8</accession>
<dbReference type="EMBL" id="JBIAZU010000002">
    <property type="protein sequence ID" value="MFF5290278.1"/>
    <property type="molecule type" value="Genomic_DNA"/>
</dbReference>
<dbReference type="InterPro" id="IPR008979">
    <property type="entry name" value="Galactose-bd-like_sf"/>
</dbReference>
<evidence type="ECO:0000313" key="3">
    <source>
        <dbReference type="EMBL" id="MFF5290278.1"/>
    </source>
</evidence>
<comment type="caution">
    <text evidence="3">The sequence shown here is derived from an EMBL/GenBank/DDBJ whole genome shotgun (WGS) entry which is preliminary data.</text>
</comment>
<dbReference type="SUPFAM" id="SSF49785">
    <property type="entry name" value="Galactose-binding domain-like"/>
    <property type="match status" value="2"/>
</dbReference>
<dbReference type="Pfam" id="PF13205">
    <property type="entry name" value="Big_5"/>
    <property type="match status" value="1"/>
</dbReference>
<dbReference type="RefSeq" id="WP_020510896.1">
    <property type="nucleotide sequence ID" value="NZ_JBIAZU010000002.1"/>
</dbReference>
<evidence type="ECO:0000256" key="1">
    <source>
        <dbReference type="ARBA" id="ARBA00022729"/>
    </source>
</evidence>
<dbReference type="PANTHER" id="PTHR19328:SF75">
    <property type="entry name" value="ALDOSE SUGAR DEHYDROGENASE YLII"/>
    <property type="match status" value="1"/>
</dbReference>
<dbReference type="SUPFAM" id="SSF50952">
    <property type="entry name" value="Soluble quinoprotein glucose dehydrogenase"/>
    <property type="match status" value="1"/>
</dbReference>
<sequence>MSILLASVGLVAPAATTPVVSVNFQPASSATPSGYVADTGAAYTSARGFGWVRQDNGAPLDLTRNTRDRARAGVDPRLNTLIHLQYGDVGGTNGVATAGAWQYAAAPGTYTVTVSAGDQPPYDSVHVVRAEGVTAIDHFRPAAAAEFATGTVTVPVADGLLTVDAIGGTNTKLNYLQISRVVYDSAAPPAPGGLVARAGDHQVALGWAASTSTDLLGYRVYRDGATVTGPGLVTTAAFTDTTVANGVHTYAVSAVDTSGNESALSAAAGATPAAFAAKVNFADQATAPPAGYLTDYGQAYADRGNGRTYGWVSLNEGTPLSLVGNGRNRGTAANADVRLATLIHTQLPAGSAGVHTPGAWELAVPDGLYTVTAAVGDAGTAVDSVHYLNIEDQNGVAAFAPTSTARHATATRTVTVADGKLTLSPRAGTNTKFTYVDVASVPAAAAIPSVRTTTPADLATGVEPTASVVADLRLPSGGVDPASLSASTVRLTRVPDGAAVDINVITSGGGDVINASPRAPLAERTLYRLEVTSGVRDVAGNAFSPYSMVFSTGSASGGSGPAFTKVASGAVSGQYTSVAKGPDGRLYAATLDGHLYRYPINADGTLGTPTVIDTVRSHATSAGLPGAPNRTIIGLAFDPASTAAAPILWISDNYEFVGAYDVPDWSSKIARLTGPDLGTYTEVVTNLPRSVKDHETNSLAFGPDGALYFTQGANNAMGAPDSAWGNRAEHKLNAAVLRLDPARLPATLPLDVKTSDGGTYDPAAAGAALTLYATGVRNAYDLVWHRNGHLYTPTNGSAAGGNTPASATCPGYSGPVVPAITGNPQAETDYVFDVKPGRYYGHPNPTRCQWVLAGGNPTAAADPFQVDAYPVGTLPDANLDLAGIYDAGLHASADGAIEYRGGVLDGKLLVVRYSDGQDIETFDVAASGALSNRTTGITGFTGFSQPLDLTEDTATGNLYVTELGASRIALLRPVP</sequence>
<organism evidence="3 4">
    <name type="scientific">Paractinoplanes globisporus</name>
    <dbReference type="NCBI Taxonomy" id="113565"/>
    <lineage>
        <taxon>Bacteria</taxon>
        <taxon>Bacillati</taxon>
        <taxon>Actinomycetota</taxon>
        <taxon>Actinomycetes</taxon>
        <taxon>Micromonosporales</taxon>
        <taxon>Micromonosporaceae</taxon>
        <taxon>Paractinoplanes</taxon>
    </lineage>
</organism>
<dbReference type="InterPro" id="IPR013783">
    <property type="entry name" value="Ig-like_fold"/>
</dbReference>
<dbReference type="InterPro" id="IPR032812">
    <property type="entry name" value="SbsA_Ig"/>
</dbReference>
<dbReference type="Gene3D" id="2.120.10.30">
    <property type="entry name" value="TolB, C-terminal domain"/>
    <property type="match status" value="1"/>
</dbReference>
<dbReference type="PANTHER" id="PTHR19328">
    <property type="entry name" value="HEDGEHOG-INTERACTING PROTEIN"/>
    <property type="match status" value="1"/>
</dbReference>
<gene>
    <name evidence="3" type="ORF">ACFY35_12595</name>
</gene>
<reference evidence="3 4" key="1">
    <citation type="submission" date="2024-10" db="EMBL/GenBank/DDBJ databases">
        <title>The Natural Products Discovery Center: Release of the First 8490 Sequenced Strains for Exploring Actinobacteria Biosynthetic Diversity.</title>
        <authorList>
            <person name="Kalkreuter E."/>
            <person name="Kautsar S.A."/>
            <person name="Yang D."/>
            <person name="Bader C.D."/>
            <person name="Teijaro C.N."/>
            <person name="Fluegel L."/>
            <person name="Davis C.M."/>
            <person name="Simpson J.R."/>
            <person name="Lauterbach L."/>
            <person name="Steele A.D."/>
            <person name="Gui C."/>
            <person name="Meng S."/>
            <person name="Li G."/>
            <person name="Viehrig K."/>
            <person name="Ye F."/>
            <person name="Su P."/>
            <person name="Kiefer A.F."/>
            <person name="Nichols A."/>
            <person name="Cepeda A.J."/>
            <person name="Yan W."/>
            <person name="Fan B."/>
            <person name="Jiang Y."/>
            <person name="Adhikari A."/>
            <person name="Zheng C.-J."/>
            <person name="Schuster L."/>
            <person name="Cowan T.M."/>
            <person name="Smanski M.J."/>
            <person name="Chevrette M.G."/>
            <person name="De Carvalho L.P.S."/>
            <person name="Shen B."/>
        </authorList>
    </citation>
    <scope>NUCLEOTIDE SEQUENCE [LARGE SCALE GENOMIC DNA]</scope>
    <source>
        <strain evidence="3 4">NPDC000087</strain>
    </source>
</reference>
<feature type="domain" description="SbsA Ig-like" evidence="2">
    <location>
        <begin position="448"/>
        <end position="552"/>
    </location>
</feature>
<evidence type="ECO:0000313" key="4">
    <source>
        <dbReference type="Proteomes" id="UP001602245"/>
    </source>
</evidence>
<proteinExistence type="predicted"/>
<protein>
    <submittedName>
        <fullName evidence="3">Ig-like domain-containing protein</fullName>
    </submittedName>
</protein>
<dbReference type="InterPro" id="IPR011041">
    <property type="entry name" value="Quinoprot_gluc/sorb_DH_b-prop"/>
</dbReference>
<dbReference type="Gene3D" id="2.60.40.10">
    <property type="entry name" value="Immunoglobulins"/>
    <property type="match status" value="1"/>
</dbReference>
<dbReference type="Proteomes" id="UP001602245">
    <property type="component" value="Unassembled WGS sequence"/>
</dbReference>
<name>A0ABW6WAD8_9ACTN</name>
<keyword evidence="1" id="KW-0732">Signal</keyword>
<keyword evidence="4" id="KW-1185">Reference proteome</keyword>
<evidence type="ECO:0000259" key="2">
    <source>
        <dbReference type="Pfam" id="PF13205"/>
    </source>
</evidence>